<sequence length="292" mass="31871">MFSLKKSELLIESCWLLAGNIILAIGVAWFILPNDVLTGGLAGVAIAIEPIFHITPEIVINVLTVVLFLLGAVILGKRFAAKTIFSTFAYPMFLSLFSYLANHVIGADVFIMDKYLATIYGGALMGIGIGCVFRTGASTGGMDIPPLILNKYTHLPLPSLVMLIDALTVLLGAMVYGLQPALMGILSVWVSSFMINKTLMIGGQEAKNVMIISNKHKEIMEYIHKELNRGTTLLQAVGGYSQEKRPVIMAVIVKKQLHDLQMIVSHIDPEAFVIVTDTNEVQGLGFTYKEEL</sequence>
<dbReference type="InterPro" id="IPR051461">
    <property type="entry name" value="UPF0750_membrane"/>
</dbReference>
<dbReference type="KEGG" id="aarg:Aargi30884_22070"/>
<evidence type="ECO:0000256" key="3">
    <source>
        <dbReference type="ARBA" id="ARBA00022692"/>
    </source>
</evidence>
<evidence type="ECO:0000256" key="2">
    <source>
        <dbReference type="ARBA" id="ARBA00022475"/>
    </source>
</evidence>
<dbReference type="Gene3D" id="3.30.70.120">
    <property type="match status" value="1"/>
</dbReference>
<feature type="transmembrane region" description="Helical" evidence="6">
    <location>
        <begin position="182"/>
        <end position="200"/>
    </location>
</feature>
<evidence type="ECO:0000256" key="4">
    <source>
        <dbReference type="ARBA" id="ARBA00022989"/>
    </source>
</evidence>
<evidence type="ECO:0000313" key="9">
    <source>
        <dbReference type="Proteomes" id="UP000464754"/>
    </source>
</evidence>
<evidence type="ECO:0000256" key="6">
    <source>
        <dbReference type="SAM" id="Phobius"/>
    </source>
</evidence>
<feature type="transmembrane region" description="Helical" evidence="6">
    <location>
        <begin position="157"/>
        <end position="176"/>
    </location>
</feature>
<name>A0A6N4TLC7_9FIRM</name>
<dbReference type="Proteomes" id="UP000464754">
    <property type="component" value="Chromosome"/>
</dbReference>
<proteinExistence type="predicted"/>
<dbReference type="InterPro" id="IPR003740">
    <property type="entry name" value="YitT"/>
</dbReference>
<accession>A0A6N4TLC7</accession>
<dbReference type="InterPro" id="IPR015867">
    <property type="entry name" value="N-reg_PII/ATP_PRibTrfase_C"/>
</dbReference>
<keyword evidence="3 6" id="KW-0812">Transmembrane</keyword>
<dbReference type="CDD" id="cd16380">
    <property type="entry name" value="YitT_C"/>
    <property type="match status" value="1"/>
</dbReference>
<organism evidence="8 9">
    <name type="scientific">Amedibacterium intestinale</name>
    <dbReference type="NCBI Taxonomy" id="2583452"/>
    <lineage>
        <taxon>Bacteria</taxon>
        <taxon>Bacillati</taxon>
        <taxon>Bacillota</taxon>
        <taxon>Erysipelotrichia</taxon>
        <taxon>Erysipelotrichales</taxon>
        <taxon>Erysipelotrichaceae</taxon>
        <taxon>Amedibacterium</taxon>
    </lineage>
</organism>
<dbReference type="RefSeq" id="WP_163052279.1">
    <property type="nucleotide sequence ID" value="NZ_AP019695.1"/>
</dbReference>
<keyword evidence="5 6" id="KW-0472">Membrane</keyword>
<comment type="subcellular location">
    <subcellularLocation>
        <location evidence="1">Cell membrane</location>
        <topology evidence="1">Multi-pass membrane protein</topology>
    </subcellularLocation>
</comment>
<protein>
    <submittedName>
        <fullName evidence="8">Membrane protein</fullName>
    </submittedName>
</protein>
<keyword evidence="4 6" id="KW-1133">Transmembrane helix</keyword>
<dbReference type="InterPro" id="IPR019264">
    <property type="entry name" value="DUF2179"/>
</dbReference>
<feature type="transmembrane region" description="Helical" evidence="6">
    <location>
        <begin position="9"/>
        <end position="32"/>
    </location>
</feature>
<keyword evidence="2" id="KW-1003">Cell membrane</keyword>
<keyword evidence="9" id="KW-1185">Reference proteome</keyword>
<dbReference type="AlphaFoldDB" id="A0A6N4TLC7"/>
<reference evidence="9" key="1">
    <citation type="submission" date="2019-05" db="EMBL/GenBank/DDBJ databases">
        <title>Complete genome sequencing of Absiella argi strain JCM 30884.</title>
        <authorList>
            <person name="Sakamoto M."/>
            <person name="Murakami T."/>
            <person name="Mori H."/>
        </authorList>
    </citation>
    <scope>NUCLEOTIDE SEQUENCE [LARGE SCALE GENOMIC DNA]</scope>
    <source>
        <strain evidence="9">JCM 30884</strain>
    </source>
</reference>
<dbReference type="PANTHER" id="PTHR33545:SF9">
    <property type="entry name" value="UPF0750 MEMBRANE PROTEIN YITE"/>
    <property type="match status" value="1"/>
</dbReference>
<evidence type="ECO:0000259" key="7">
    <source>
        <dbReference type="Pfam" id="PF10035"/>
    </source>
</evidence>
<dbReference type="Pfam" id="PF10035">
    <property type="entry name" value="DUF2179"/>
    <property type="match status" value="1"/>
</dbReference>
<gene>
    <name evidence="8" type="ORF">Aargi30884_22070</name>
</gene>
<dbReference type="PIRSF" id="PIRSF006483">
    <property type="entry name" value="Membrane_protein_YitT"/>
    <property type="match status" value="1"/>
</dbReference>
<dbReference type="PANTHER" id="PTHR33545">
    <property type="entry name" value="UPF0750 MEMBRANE PROTEIN YITT-RELATED"/>
    <property type="match status" value="1"/>
</dbReference>
<evidence type="ECO:0000313" key="8">
    <source>
        <dbReference type="EMBL" id="BBK23304.1"/>
    </source>
</evidence>
<evidence type="ECO:0000256" key="5">
    <source>
        <dbReference type="ARBA" id="ARBA00023136"/>
    </source>
</evidence>
<evidence type="ECO:0000256" key="1">
    <source>
        <dbReference type="ARBA" id="ARBA00004651"/>
    </source>
</evidence>
<dbReference type="GO" id="GO:0005886">
    <property type="term" value="C:plasma membrane"/>
    <property type="evidence" value="ECO:0007669"/>
    <property type="project" value="UniProtKB-SubCell"/>
</dbReference>
<feature type="transmembrane region" description="Helical" evidence="6">
    <location>
        <begin position="88"/>
        <end position="111"/>
    </location>
</feature>
<dbReference type="EMBL" id="AP019695">
    <property type="protein sequence ID" value="BBK23304.1"/>
    <property type="molecule type" value="Genomic_DNA"/>
</dbReference>
<feature type="transmembrane region" description="Helical" evidence="6">
    <location>
        <begin position="117"/>
        <end position="136"/>
    </location>
</feature>
<feature type="transmembrane region" description="Helical" evidence="6">
    <location>
        <begin position="58"/>
        <end position="76"/>
    </location>
</feature>
<feature type="domain" description="DUF2179" evidence="7">
    <location>
        <begin position="229"/>
        <end position="283"/>
    </location>
</feature>
<dbReference type="Pfam" id="PF02588">
    <property type="entry name" value="YitT_membrane"/>
    <property type="match status" value="1"/>
</dbReference>